<dbReference type="AlphaFoldDB" id="A0A9P0CGV6"/>
<dbReference type="EMBL" id="OV651813">
    <property type="protein sequence ID" value="CAH1099838.1"/>
    <property type="molecule type" value="Genomic_DNA"/>
</dbReference>
<comment type="similarity">
    <text evidence="2">Belongs to the TTC19 family.</text>
</comment>
<evidence type="ECO:0000256" key="3">
    <source>
        <dbReference type="ARBA" id="ARBA00022737"/>
    </source>
</evidence>
<evidence type="ECO:0000313" key="7">
    <source>
        <dbReference type="EMBL" id="CAH1099838.1"/>
    </source>
</evidence>
<sequence>MFSLINRIRRILPSSIKLYRRNFRVNHLNFYRRTRICLPVVMLLPSPTIKPQTSIINTEITKVDVEENIGELLNLVKHAIDRGELEKAEAILEMGIKICEEYQSYYALPYMYDILASIALATGKIGKAENILVRVIEKMIQLEIPEDNDQMVDFKLRLSRIYSLYQEVVLAEIGFSTCLREQENKINKGDMSTKTGLLYINCLFFYGLHKISVSDYLKAKSLIDSAYSYAMKMKGLSPYQEMMILGTLADLNTELKDFDIALQNINSAIILGKGIGSIDLPKMYLKLAKIYVHMNSLGMAQQWLHEAINLAHLFNDKKVYEEAETLLQSISP</sequence>
<dbReference type="GO" id="GO:0034551">
    <property type="term" value="P:mitochondrial respiratory chain complex III assembly"/>
    <property type="evidence" value="ECO:0007669"/>
    <property type="project" value="InterPro"/>
</dbReference>
<proteinExistence type="inferred from homology"/>
<evidence type="ECO:0000256" key="5">
    <source>
        <dbReference type="ARBA" id="ARBA00022946"/>
    </source>
</evidence>
<organism evidence="7 8">
    <name type="scientific">Psylliodes chrysocephalus</name>
    <dbReference type="NCBI Taxonomy" id="3402493"/>
    <lineage>
        <taxon>Eukaryota</taxon>
        <taxon>Metazoa</taxon>
        <taxon>Ecdysozoa</taxon>
        <taxon>Arthropoda</taxon>
        <taxon>Hexapoda</taxon>
        <taxon>Insecta</taxon>
        <taxon>Pterygota</taxon>
        <taxon>Neoptera</taxon>
        <taxon>Endopterygota</taxon>
        <taxon>Coleoptera</taxon>
        <taxon>Polyphaga</taxon>
        <taxon>Cucujiformia</taxon>
        <taxon>Chrysomeloidea</taxon>
        <taxon>Chrysomelidae</taxon>
        <taxon>Galerucinae</taxon>
        <taxon>Alticini</taxon>
        <taxon>Psylliodes</taxon>
    </lineage>
</organism>
<dbReference type="PANTHER" id="PTHR13143">
    <property type="entry name" value="TETRATRICOPEPTIDE REPEAT PROTEIN 19"/>
    <property type="match status" value="1"/>
</dbReference>
<dbReference type="Gene3D" id="1.25.40.10">
    <property type="entry name" value="Tetratricopeptide repeat domain"/>
    <property type="match status" value="2"/>
</dbReference>
<evidence type="ECO:0000256" key="6">
    <source>
        <dbReference type="ARBA" id="ARBA00023128"/>
    </source>
</evidence>
<comment type="subcellular location">
    <subcellularLocation>
        <location evidence="1">Mitochondrion</location>
    </subcellularLocation>
</comment>
<keyword evidence="6" id="KW-0496">Mitochondrion</keyword>
<accession>A0A9P0CGV6</accession>
<dbReference type="PANTHER" id="PTHR13143:SF6">
    <property type="entry name" value="TETRATRICOPEPTIDE REPEAT PROTEIN 19, MITOCHONDRIAL"/>
    <property type="match status" value="1"/>
</dbReference>
<evidence type="ECO:0000313" key="8">
    <source>
        <dbReference type="Proteomes" id="UP001153636"/>
    </source>
</evidence>
<dbReference type="InterPro" id="IPR011990">
    <property type="entry name" value="TPR-like_helical_dom_sf"/>
</dbReference>
<gene>
    <name evidence="7" type="ORF">PSYICH_LOCUS764</name>
</gene>
<name>A0A9P0CGV6_9CUCU</name>
<evidence type="ECO:0000256" key="2">
    <source>
        <dbReference type="ARBA" id="ARBA00008219"/>
    </source>
</evidence>
<keyword evidence="3" id="KW-0677">Repeat</keyword>
<keyword evidence="8" id="KW-1185">Reference proteome</keyword>
<dbReference type="InterPro" id="IPR040395">
    <property type="entry name" value="TTC19"/>
</dbReference>
<dbReference type="SUPFAM" id="SSF48452">
    <property type="entry name" value="TPR-like"/>
    <property type="match status" value="2"/>
</dbReference>
<reference evidence="7" key="1">
    <citation type="submission" date="2022-01" db="EMBL/GenBank/DDBJ databases">
        <authorList>
            <person name="King R."/>
        </authorList>
    </citation>
    <scope>NUCLEOTIDE SEQUENCE</scope>
</reference>
<dbReference type="OrthoDB" id="5986190at2759"/>
<evidence type="ECO:0000256" key="1">
    <source>
        <dbReference type="ARBA" id="ARBA00004173"/>
    </source>
</evidence>
<protein>
    <submittedName>
        <fullName evidence="7">Uncharacterized protein</fullName>
    </submittedName>
</protein>
<keyword evidence="5" id="KW-0809">Transit peptide</keyword>
<dbReference type="GO" id="GO:0005743">
    <property type="term" value="C:mitochondrial inner membrane"/>
    <property type="evidence" value="ECO:0007669"/>
    <property type="project" value="TreeGrafter"/>
</dbReference>
<dbReference type="Proteomes" id="UP001153636">
    <property type="component" value="Chromosome 1"/>
</dbReference>
<evidence type="ECO:0000256" key="4">
    <source>
        <dbReference type="ARBA" id="ARBA00022803"/>
    </source>
</evidence>
<keyword evidence="4" id="KW-0802">TPR repeat</keyword>